<dbReference type="NCBIfam" id="TIGR00251">
    <property type="entry name" value="DUF167 family protein"/>
    <property type="match status" value="1"/>
</dbReference>
<protein>
    <submittedName>
        <fullName evidence="2">Uncharacterized protein</fullName>
    </submittedName>
</protein>
<comment type="similarity">
    <text evidence="1">Belongs to the UPF0235 family.</text>
</comment>
<comment type="caution">
    <text evidence="2">The sequence shown here is derived from an EMBL/GenBank/DDBJ whole genome shotgun (WGS) entry which is preliminary data.</text>
</comment>
<dbReference type="InterPro" id="IPR036591">
    <property type="entry name" value="YggU-like_sf"/>
</dbReference>
<dbReference type="EMBL" id="JALJOR010000010">
    <property type="protein sequence ID" value="KAK9809999.1"/>
    <property type="molecule type" value="Genomic_DNA"/>
</dbReference>
<dbReference type="AlphaFoldDB" id="A0AAW1PQ23"/>
<gene>
    <name evidence="2" type="ORF">WJX72_003152</name>
</gene>
<dbReference type="Gene3D" id="3.30.1200.10">
    <property type="entry name" value="YggU-like"/>
    <property type="match status" value="1"/>
</dbReference>
<evidence type="ECO:0000313" key="2">
    <source>
        <dbReference type="EMBL" id="KAK9809999.1"/>
    </source>
</evidence>
<proteinExistence type="inferred from homology"/>
<keyword evidence="3" id="KW-1185">Reference proteome</keyword>
<dbReference type="PANTHER" id="PTHR47817">
    <property type="entry name" value="OS04G0686300 PROTEIN"/>
    <property type="match status" value="1"/>
</dbReference>
<evidence type="ECO:0000313" key="3">
    <source>
        <dbReference type="Proteomes" id="UP001489004"/>
    </source>
</evidence>
<dbReference type="SMART" id="SM01152">
    <property type="entry name" value="DUF167"/>
    <property type="match status" value="1"/>
</dbReference>
<sequence>MVRNRASDKSRTKDPPAFAANSLPAFLKVVSADSISFAVHAKPGSKVCSVSLSEQAVDIAIDAPAREGEANAGIIEYVAEILGVKKREVQLNVGGKSREKVLLVVEGHWHAA</sequence>
<dbReference type="PANTHER" id="PTHR47817:SF2">
    <property type="entry name" value="OS04G0686300 PROTEIN"/>
    <property type="match status" value="1"/>
</dbReference>
<dbReference type="Pfam" id="PF02594">
    <property type="entry name" value="DUF167"/>
    <property type="match status" value="1"/>
</dbReference>
<evidence type="ECO:0000256" key="1">
    <source>
        <dbReference type="ARBA" id="ARBA00010364"/>
    </source>
</evidence>
<organism evidence="2 3">
    <name type="scientific">[Myrmecia] bisecta</name>
    <dbReference type="NCBI Taxonomy" id="41462"/>
    <lineage>
        <taxon>Eukaryota</taxon>
        <taxon>Viridiplantae</taxon>
        <taxon>Chlorophyta</taxon>
        <taxon>core chlorophytes</taxon>
        <taxon>Trebouxiophyceae</taxon>
        <taxon>Trebouxiales</taxon>
        <taxon>Trebouxiaceae</taxon>
        <taxon>Myrmecia</taxon>
    </lineage>
</organism>
<dbReference type="InterPro" id="IPR003746">
    <property type="entry name" value="DUF167"/>
</dbReference>
<dbReference type="SUPFAM" id="SSF69786">
    <property type="entry name" value="YggU-like"/>
    <property type="match status" value="1"/>
</dbReference>
<accession>A0AAW1PQ23</accession>
<dbReference type="Proteomes" id="UP001489004">
    <property type="component" value="Unassembled WGS sequence"/>
</dbReference>
<name>A0AAW1PQ23_9CHLO</name>
<reference evidence="2 3" key="1">
    <citation type="journal article" date="2024" name="Nat. Commun.">
        <title>Phylogenomics reveals the evolutionary origins of lichenization in chlorophyte algae.</title>
        <authorList>
            <person name="Puginier C."/>
            <person name="Libourel C."/>
            <person name="Otte J."/>
            <person name="Skaloud P."/>
            <person name="Haon M."/>
            <person name="Grisel S."/>
            <person name="Petersen M."/>
            <person name="Berrin J.G."/>
            <person name="Delaux P.M."/>
            <person name="Dal Grande F."/>
            <person name="Keller J."/>
        </authorList>
    </citation>
    <scope>NUCLEOTIDE SEQUENCE [LARGE SCALE GENOMIC DNA]</scope>
    <source>
        <strain evidence="2 3">SAG 2043</strain>
    </source>
</reference>